<protein>
    <submittedName>
        <fullName evidence="2">Uncharacterized protein</fullName>
    </submittedName>
</protein>
<evidence type="ECO:0000256" key="1">
    <source>
        <dbReference type="SAM" id="Phobius"/>
    </source>
</evidence>
<evidence type="ECO:0000313" key="5">
    <source>
        <dbReference type="Proteomes" id="UP000294398"/>
    </source>
</evidence>
<keyword evidence="1" id="KW-0472">Membrane</keyword>
<evidence type="ECO:0000313" key="3">
    <source>
        <dbReference type="EMBL" id="VCV22348.1"/>
    </source>
</evidence>
<feature type="transmembrane region" description="Helical" evidence="1">
    <location>
        <begin position="121"/>
        <end position="142"/>
    </location>
</feature>
<keyword evidence="5" id="KW-1185">Reference proteome</keyword>
<dbReference type="RefSeq" id="WP_006857515.1">
    <property type="nucleotide sequence ID" value="NZ_GG692725.1"/>
</dbReference>
<feature type="transmembrane region" description="Helical" evidence="1">
    <location>
        <begin position="71"/>
        <end position="91"/>
    </location>
</feature>
<accession>C7GBY6</accession>
<keyword evidence="1" id="KW-0812">Transmembrane</keyword>
<dbReference type="Proteomes" id="UP000294398">
    <property type="component" value="Chromosome"/>
</dbReference>
<dbReference type="GeneID" id="61433494"/>
<reference evidence="2 4" key="1">
    <citation type="submission" date="2009-08" db="EMBL/GenBank/DDBJ databases">
        <authorList>
            <person name="Weinstock G."/>
            <person name="Sodergren E."/>
            <person name="Clifton S."/>
            <person name="Fulton L."/>
            <person name="Fulton B."/>
            <person name="Courtney L."/>
            <person name="Fronick C."/>
            <person name="Harrison M."/>
            <person name="Strong C."/>
            <person name="Farmer C."/>
            <person name="Delahaunty K."/>
            <person name="Markovic C."/>
            <person name="Hall O."/>
            <person name="Minx P."/>
            <person name="Tomlinson C."/>
            <person name="Mitreva M."/>
            <person name="Nelson J."/>
            <person name="Hou S."/>
            <person name="Wollam A."/>
            <person name="Pepin K.H."/>
            <person name="Johnson M."/>
            <person name="Bhonagiri V."/>
            <person name="Nash W.E."/>
            <person name="Warren W."/>
            <person name="Chinwalla A."/>
            <person name="Mardis E.R."/>
            <person name="Wilson R.K."/>
        </authorList>
    </citation>
    <scope>NUCLEOTIDE SEQUENCE [LARGE SCALE GENOMIC DNA]</scope>
    <source>
        <strain evidence="2 4">L1-82</strain>
    </source>
</reference>
<dbReference type="EMBL" id="LR027880">
    <property type="protein sequence ID" value="VCV22348.1"/>
    <property type="molecule type" value="Genomic_DNA"/>
</dbReference>
<dbReference type="EMBL" id="ABYJ02000109">
    <property type="protein sequence ID" value="EEV00630.1"/>
    <property type="molecule type" value="Genomic_DNA"/>
</dbReference>
<reference evidence="3 5" key="2">
    <citation type="submission" date="2018-09" db="EMBL/GenBank/DDBJ databases">
        <authorList>
            <person name="Petit M.-A."/>
            <person name="Lossouarn J."/>
        </authorList>
    </citation>
    <scope>NUCLEOTIDE SEQUENCE [LARGE SCALE GENOMIC DNA]</scope>
    <source>
        <strain evidence="3 5">L1-82</strain>
    </source>
</reference>
<sequence>MKANRNRKRFELLELLDPIKKFYKMNSSKEIGFMWGIPVIVMIISLLVSVLPNLKFNTSTDAFANDILGSYITIMTLFVSFTMGYLSILITSNSENINELKTKESKYFVDKNGDPYKLFQILMSNITYAVIVEILFLISSVMEKYLLTCINSLIIKWICALDAGIFTHIVIVLLTIIKNIYYSFWKPE</sequence>
<organism evidence="2 4">
    <name type="scientific">Roseburia intestinalis L1-82</name>
    <dbReference type="NCBI Taxonomy" id="536231"/>
    <lineage>
        <taxon>Bacteria</taxon>
        <taxon>Bacillati</taxon>
        <taxon>Bacillota</taxon>
        <taxon>Clostridia</taxon>
        <taxon>Lachnospirales</taxon>
        <taxon>Lachnospiraceae</taxon>
        <taxon>Roseburia</taxon>
    </lineage>
</organism>
<evidence type="ECO:0000313" key="2">
    <source>
        <dbReference type="EMBL" id="EEV00630.1"/>
    </source>
</evidence>
<evidence type="ECO:0000313" key="4">
    <source>
        <dbReference type="Proteomes" id="UP000004828"/>
    </source>
</evidence>
<name>C7GBY6_9FIRM</name>
<feature type="transmembrane region" description="Helical" evidence="1">
    <location>
        <begin position="154"/>
        <end position="177"/>
    </location>
</feature>
<dbReference type="HOGENOM" id="CLU_1440085_0_0_9"/>
<dbReference type="AlphaFoldDB" id="C7GBY6"/>
<gene>
    <name evidence="3" type="ORF">RIL182_02227</name>
    <name evidence="2" type="ORF">ROSINTL182_07421</name>
</gene>
<keyword evidence="1" id="KW-1133">Transmembrane helix</keyword>
<dbReference type="Proteomes" id="UP000004828">
    <property type="component" value="Unassembled WGS sequence"/>
</dbReference>
<proteinExistence type="predicted"/>
<feature type="transmembrane region" description="Helical" evidence="1">
    <location>
        <begin position="31"/>
        <end position="51"/>
    </location>
</feature>